<dbReference type="EMBL" id="CP097095">
    <property type="protein sequence ID" value="UQF79795.1"/>
    <property type="molecule type" value="Genomic_DNA"/>
</dbReference>
<dbReference type="Pfam" id="PF13399">
    <property type="entry name" value="LytR_C"/>
    <property type="match status" value="1"/>
</dbReference>
<organism evidence="4 5">
    <name type="scientific">Actinomyces graevenitzii</name>
    <dbReference type="NCBI Taxonomy" id="55565"/>
    <lineage>
        <taxon>Bacteria</taxon>
        <taxon>Bacillati</taxon>
        <taxon>Actinomycetota</taxon>
        <taxon>Actinomycetes</taxon>
        <taxon>Actinomycetales</taxon>
        <taxon>Actinomycetaceae</taxon>
        <taxon>Actinomyces</taxon>
    </lineage>
</organism>
<protein>
    <submittedName>
        <fullName evidence="4">LytR C-terminal domain-containing protein</fullName>
    </submittedName>
</protein>
<keyword evidence="2" id="KW-0472">Membrane</keyword>
<feature type="domain" description="LytR/CpsA/Psr regulator C-terminal" evidence="3">
    <location>
        <begin position="78"/>
        <end position="168"/>
    </location>
</feature>
<evidence type="ECO:0000256" key="1">
    <source>
        <dbReference type="SAM" id="MobiDB-lite"/>
    </source>
</evidence>
<dbReference type="KEGG" id="agh:M3I41_00500"/>
<accession>A0A9E7AG58</accession>
<reference evidence="4" key="1">
    <citation type="submission" date="2022-05" db="EMBL/GenBank/DDBJ databases">
        <title>Using nanopore sequencing to obtain complete genomes from saliva samples.</title>
        <authorList>
            <person name="Baker J.L."/>
        </authorList>
    </citation>
    <scope>NUCLEOTIDE SEQUENCE</scope>
    <source>
        <strain evidence="4">JCVI-JB-Ag32</strain>
    </source>
</reference>
<feature type="region of interest" description="Disordered" evidence="1">
    <location>
        <begin position="186"/>
        <end position="205"/>
    </location>
</feature>
<evidence type="ECO:0000256" key="2">
    <source>
        <dbReference type="SAM" id="Phobius"/>
    </source>
</evidence>
<sequence length="205" mass="20815">MPQVETKANYRSRMAQRQSVIIGTCLVLMVIATALGLVVGTGLVKVPDPGFQAVPTPTLVKRIPVCPAAQAVTGEITDISVNIYNGTKKAGLAGSAETNLKDTGLTVLSTGDWAEGAYDGNVLLTAGPAGITNAYTVAQVFSGTVVVQQDPRASSSDTTVNVVLGAQYNHGIKSAAEMAAIKSGSPITAPAGCSQPTAAASEGKK</sequence>
<evidence type="ECO:0000259" key="3">
    <source>
        <dbReference type="Pfam" id="PF13399"/>
    </source>
</evidence>
<keyword evidence="2" id="KW-1133">Transmembrane helix</keyword>
<gene>
    <name evidence="4" type="ORF">M3I41_00500</name>
</gene>
<dbReference type="AlphaFoldDB" id="A0A9E7AG58"/>
<dbReference type="InterPro" id="IPR027381">
    <property type="entry name" value="LytR/CpsA/Psr_C"/>
</dbReference>
<keyword evidence="2" id="KW-0812">Transmembrane</keyword>
<dbReference type="Gene3D" id="3.30.70.2390">
    <property type="match status" value="1"/>
</dbReference>
<feature type="transmembrane region" description="Helical" evidence="2">
    <location>
        <begin position="20"/>
        <end position="44"/>
    </location>
</feature>
<name>A0A9E7AG58_9ACTO</name>
<proteinExistence type="predicted"/>
<evidence type="ECO:0000313" key="4">
    <source>
        <dbReference type="EMBL" id="UQF79795.1"/>
    </source>
</evidence>
<dbReference type="Proteomes" id="UP000830236">
    <property type="component" value="Chromosome"/>
</dbReference>
<evidence type="ECO:0000313" key="5">
    <source>
        <dbReference type="Proteomes" id="UP000830236"/>
    </source>
</evidence>